<dbReference type="STRING" id="745368.SAMN02745178_01326"/>
<dbReference type="GO" id="GO:0016747">
    <property type="term" value="F:acyltransferase activity, transferring groups other than amino-acyl groups"/>
    <property type="evidence" value="ECO:0007669"/>
    <property type="project" value="InterPro"/>
</dbReference>
<protein>
    <submittedName>
        <fullName evidence="3">Peptidoglycan/LPS O-acetylase OafA/YrhL, contains acyltransferase and SGNH-hydrolase domains</fullName>
    </submittedName>
</protein>
<feature type="transmembrane region" description="Helical" evidence="1">
    <location>
        <begin position="59"/>
        <end position="77"/>
    </location>
</feature>
<proteinExistence type="predicted"/>
<dbReference type="GeneID" id="93337801"/>
<keyword evidence="1" id="KW-0812">Transmembrane</keyword>
<keyword evidence="3" id="KW-0378">Hydrolase</keyword>
<dbReference type="InterPro" id="IPR050879">
    <property type="entry name" value="Acyltransferase_3"/>
</dbReference>
<dbReference type="Proteomes" id="UP000190286">
    <property type="component" value="Unassembled WGS sequence"/>
</dbReference>
<organism evidence="3 4">
    <name type="scientific">Gemmiger formicilis</name>
    <dbReference type="NCBI Taxonomy" id="745368"/>
    <lineage>
        <taxon>Bacteria</taxon>
        <taxon>Bacillati</taxon>
        <taxon>Bacillota</taxon>
        <taxon>Clostridia</taxon>
        <taxon>Eubacteriales</taxon>
        <taxon>Gemmiger</taxon>
    </lineage>
</organism>
<name>A0A1T4X1G7_9FIRM</name>
<dbReference type="AlphaFoldDB" id="A0A1T4X1G7"/>
<dbReference type="GO" id="GO:0016787">
    <property type="term" value="F:hydrolase activity"/>
    <property type="evidence" value="ECO:0007669"/>
    <property type="project" value="UniProtKB-KW"/>
</dbReference>
<feature type="transmembrane region" description="Helical" evidence="1">
    <location>
        <begin position="277"/>
        <end position="296"/>
    </location>
</feature>
<feature type="domain" description="Acyltransferase 3" evidence="2">
    <location>
        <begin position="19"/>
        <end position="371"/>
    </location>
</feature>
<gene>
    <name evidence="3" type="ORF">SAMN02745178_01326</name>
</gene>
<feature type="transmembrane region" description="Helical" evidence="1">
    <location>
        <begin position="150"/>
        <end position="172"/>
    </location>
</feature>
<dbReference type="GO" id="GO:0009103">
    <property type="term" value="P:lipopolysaccharide biosynthetic process"/>
    <property type="evidence" value="ECO:0007669"/>
    <property type="project" value="TreeGrafter"/>
</dbReference>
<evidence type="ECO:0000313" key="4">
    <source>
        <dbReference type="Proteomes" id="UP000190286"/>
    </source>
</evidence>
<evidence type="ECO:0000259" key="2">
    <source>
        <dbReference type="Pfam" id="PF01757"/>
    </source>
</evidence>
<feature type="transmembrane region" description="Helical" evidence="1">
    <location>
        <begin position="354"/>
        <end position="371"/>
    </location>
</feature>
<dbReference type="Pfam" id="PF01757">
    <property type="entry name" value="Acyl_transf_3"/>
    <property type="match status" value="1"/>
</dbReference>
<dbReference type="RefSeq" id="WP_078784286.1">
    <property type="nucleotide sequence ID" value="NZ_FUYF01000005.1"/>
</dbReference>
<dbReference type="PANTHER" id="PTHR23028:SF53">
    <property type="entry name" value="ACYL_TRANSF_3 DOMAIN-CONTAINING PROTEIN"/>
    <property type="match status" value="1"/>
</dbReference>
<dbReference type="GO" id="GO:0016020">
    <property type="term" value="C:membrane"/>
    <property type="evidence" value="ECO:0007669"/>
    <property type="project" value="TreeGrafter"/>
</dbReference>
<reference evidence="3 4" key="1">
    <citation type="submission" date="2017-02" db="EMBL/GenBank/DDBJ databases">
        <authorList>
            <person name="Peterson S.W."/>
        </authorList>
    </citation>
    <scope>NUCLEOTIDE SEQUENCE [LARGE SCALE GENOMIC DNA]</scope>
    <source>
        <strain evidence="3 4">ATCC 27749</strain>
    </source>
</reference>
<keyword evidence="4" id="KW-1185">Reference proteome</keyword>
<feature type="transmembrane region" description="Helical" evidence="1">
    <location>
        <begin position="303"/>
        <end position="321"/>
    </location>
</feature>
<dbReference type="OrthoDB" id="9796461at2"/>
<dbReference type="EMBL" id="FUYF01000005">
    <property type="protein sequence ID" value="SKA83432.1"/>
    <property type="molecule type" value="Genomic_DNA"/>
</dbReference>
<evidence type="ECO:0000256" key="1">
    <source>
        <dbReference type="SAM" id="Phobius"/>
    </source>
</evidence>
<evidence type="ECO:0000313" key="3">
    <source>
        <dbReference type="EMBL" id="SKA83432.1"/>
    </source>
</evidence>
<dbReference type="PANTHER" id="PTHR23028">
    <property type="entry name" value="ACETYLTRANSFERASE"/>
    <property type="match status" value="1"/>
</dbReference>
<keyword evidence="1" id="KW-1133">Transmembrane helix</keyword>
<keyword evidence="1" id="KW-0472">Membrane</keyword>
<dbReference type="InterPro" id="IPR002656">
    <property type="entry name" value="Acyl_transf_3_dom"/>
</dbReference>
<feature type="transmembrane region" description="Helical" evidence="1">
    <location>
        <begin position="98"/>
        <end position="117"/>
    </location>
</feature>
<sequence>MGVLSRTPAPIDADRPAAADLLRVLAAWAVGAFHIWQQSWYSGAAPAHWLRAGSVGVDWLVLLSAFCLFLPWANAAAQGRPLPLTRPAAFYRRRAVRLLPAYYASLMFSLVLALHRAGWSRTLGIDLAAHLTLTQQLFPQSYLATRLNGVTWTLTVFALFYLVFPLLAPLCVRRPLPTLGALCAVQLGYTLWALPQYGSDAYSSLFNQFPAFCGVLAVGLAAALVFAQLARGGWTQRLLPRAGCTVLGALALVWLNAQLRTQAYAAEFQRYQLVNRMPLALAAAAMLVCFGLGLTPPRPVRRALAWLSALTYSFYLWHQQLTVFLKYDLHLPAWTGTTPPNQLGDTAWMRRAEALYWLAALAVSIAAYYLIEKPAARHFKKTPQKMHA</sequence>
<feature type="transmembrane region" description="Helical" evidence="1">
    <location>
        <begin position="209"/>
        <end position="226"/>
    </location>
</feature>
<feature type="transmembrane region" description="Helical" evidence="1">
    <location>
        <begin position="238"/>
        <end position="257"/>
    </location>
</feature>
<keyword evidence="3" id="KW-0808">Transferase</keyword>
<accession>A0A1T4X1G7</accession>
<feature type="transmembrane region" description="Helical" evidence="1">
    <location>
        <begin position="21"/>
        <end position="39"/>
    </location>
</feature>
<keyword evidence="3" id="KW-0012">Acyltransferase</keyword>
<feature type="transmembrane region" description="Helical" evidence="1">
    <location>
        <begin position="179"/>
        <end position="197"/>
    </location>
</feature>